<evidence type="ECO:0000313" key="1">
    <source>
        <dbReference type="EMBL" id="GFH88512.1"/>
    </source>
</evidence>
<organism evidence="1 2">
    <name type="scientific">Bacteroides acidifaciens</name>
    <dbReference type="NCBI Taxonomy" id="85831"/>
    <lineage>
        <taxon>Bacteria</taxon>
        <taxon>Pseudomonadati</taxon>
        <taxon>Bacteroidota</taxon>
        <taxon>Bacteroidia</taxon>
        <taxon>Bacteroidales</taxon>
        <taxon>Bacteroidaceae</taxon>
        <taxon>Bacteroides</taxon>
    </lineage>
</organism>
<accession>A0A7J0A8R6</accession>
<protein>
    <submittedName>
        <fullName evidence="1">Uncharacterized protein</fullName>
    </submittedName>
</protein>
<gene>
    <name evidence="1" type="ORF">IMSAGC001_03955</name>
</gene>
<comment type="caution">
    <text evidence="1">The sequence shown here is derived from an EMBL/GenBank/DDBJ whole genome shotgun (WGS) entry which is preliminary data.</text>
</comment>
<proteinExistence type="predicted"/>
<name>A0A7J0A8R6_9BACE</name>
<dbReference type="AlphaFoldDB" id="A0A7J0A8R6"/>
<reference evidence="1 2" key="1">
    <citation type="journal article" date="2020" name="Microbiome">
        <title>Single-cell genomics of uncultured bacteria reveals dietary fiber responders in the mouse gut microbiota.</title>
        <authorList>
            <person name="Chijiiwa R."/>
            <person name="Hosokawa M."/>
            <person name="Kogawa M."/>
            <person name="Nishikawa Y."/>
            <person name="Ide K."/>
            <person name="Sakanashi C."/>
            <person name="Takahashi K."/>
            <person name="Takeyama H."/>
        </authorList>
    </citation>
    <scope>NUCLEOTIDE SEQUENCE [LARGE SCALE GENOMIC DNA]</scope>
    <source>
        <strain evidence="1">IMSAGC_001</strain>
    </source>
</reference>
<evidence type="ECO:0000313" key="2">
    <source>
        <dbReference type="Proteomes" id="UP000491181"/>
    </source>
</evidence>
<dbReference type="EMBL" id="BLLS01000232">
    <property type="protein sequence ID" value="GFH88512.1"/>
    <property type="molecule type" value="Genomic_DNA"/>
</dbReference>
<dbReference type="Proteomes" id="UP000491181">
    <property type="component" value="Unassembled WGS sequence"/>
</dbReference>
<sequence length="308" mass="34641">MPQHVQGFTVWLLAGVGGYAKARPVVEQLAVCLIQVAEIRLYHFGLCILYAGRRQFVAHHVVKRGHGLNAVVVALYLVCPKHDPEKFLAVFGRVAQGFGYKFGRFVCTHGIAYRVVYTGVKHHLQRQAVMVCRNAAAFTVGFRCLVKQFHVPTVKRPHEERSGRSGALHLHGFRVAEIRTAQTACRCHQVQFFTPFCHRAGGYRFPALLLRHGIVQIGYRHIVEVVVVADKLHKHAFFYIVVHLCGVDILELLADETHIPIMQVFVKLTLQAAVAFRQGVRETVGQTWQGCRGLAPELRLVQARFALT</sequence>